<keyword evidence="4 6" id="KW-0238">DNA-binding</keyword>
<dbReference type="InterPro" id="IPR013249">
    <property type="entry name" value="RNA_pol_sigma70_r4_t2"/>
</dbReference>
<dbReference type="InterPro" id="IPR039425">
    <property type="entry name" value="RNA_pol_sigma-70-like"/>
</dbReference>
<feature type="domain" description="RNA polymerase sigma-70 region 2" evidence="7">
    <location>
        <begin position="11"/>
        <end position="75"/>
    </location>
</feature>
<evidence type="ECO:0000259" key="7">
    <source>
        <dbReference type="Pfam" id="PF04542"/>
    </source>
</evidence>
<dbReference type="NCBIfam" id="TIGR02937">
    <property type="entry name" value="sigma70-ECF"/>
    <property type="match status" value="1"/>
</dbReference>
<evidence type="ECO:0000256" key="6">
    <source>
        <dbReference type="RuleBase" id="RU000716"/>
    </source>
</evidence>
<dbReference type="CDD" id="cd06171">
    <property type="entry name" value="Sigma70_r4"/>
    <property type="match status" value="1"/>
</dbReference>
<name>A0A7T0BWR7_9BACT</name>
<dbReference type="Proteomes" id="UP000594688">
    <property type="component" value="Chromosome"/>
</dbReference>
<dbReference type="KEGG" id="nli:G3M70_10505"/>
<dbReference type="InterPro" id="IPR013325">
    <property type="entry name" value="RNA_pol_sigma_r2"/>
</dbReference>
<dbReference type="Pfam" id="PF08281">
    <property type="entry name" value="Sigma70_r4_2"/>
    <property type="match status" value="1"/>
</dbReference>
<dbReference type="Gene3D" id="1.10.1740.10">
    <property type="match status" value="1"/>
</dbReference>
<dbReference type="Gene3D" id="1.10.10.10">
    <property type="entry name" value="Winged helix-like DNA-binding domain superfamily/Winged helix DNA-binding domain"/>
    <property type="match status" value="1"/>
</dbReference>
<accession>A0A7T0BWR7</accession>
<dbReference type="PANTHER" id="PTHR43133">
    <property type="entry name" value="RNA POLYMERASE ECF-TYPE SIGMA FACTO"/>
    <property type="match status" value="1"/>
</dbReference>
<dbReference type="NCBIfam" id="TIGR02943">
    <property type="entry name" value="Sig70_famx1"/>
    <property type="match status" value="1"/>
</dbReference>
<dbReference type="InterPro" id="IPR000838">
    <property type="entry name" value="RNA_pol_sigma70_ECF_CS"/>
</dbReference>
<evidence type="ECO:0000313" key="10">
    <source>
        <dbReference type="Proteomes" id="UP000594688"/>
    </source>
</evidence>
<reference evidence="9 10" key="1">
    <citation type="submission" date="2020-02" db="EMBL/GenBank/DDBJ databases">
        <title>Genomic and physiological characterization of two novel Nitrospinaceae genera.</title>
        <authorList>
            <person name="Mueller A.J."/>
            <person name="Jung M.-Y."/>
            <person name="Strachan C.R."/>
            <person name="Herbold C.W."/>
            <person name="Kirkegaard R.H."/>
            <person name="Daims H."/>
        </authorList>
    </citation>
    <scope>NUCLEOTIDE SEQUENCE [LARGE SCALE GENOMIC DNA]</scope>
    <source>
        <strain evidence="9">EB</strain>
    </source>
</reference>
<gene>
    <name evidence="9" type="ORF">G3M70_10505</name>
</gene>
<evidence type="ECO:0000256" key="1">
    <source>
        <dbReference type="ARBA" id="ARBA00010641"/>
    </source>
</evidence>
<dbReference type="GO" id="GO:0016987">
    <property type="term" value="F:sigma factor activity"/>
    <property type="evidence" value="ECO:0007669"/>
    <property type="project" value="UniProtKB-KW"/>
</dbReference>
<sequence length="189" mass="22191">MSESLNSEEWVDRYGDMLYRFALVRVKDQDVAEELVQTALMAALQSSKSFQGRSTEKSWLFGILKHKILDHFRHVKKQRTFELTSDDDSDPYEDAYDETGHWIHPPRKWALEPEKAAENTELAQALAKCMNRLNEKFRAIFVMKEVEGLDSAEICKEFDIQPTNLWVILHRARNQLKKCLENHHNLDQK</sequence>
<organism evidence="9 10">
    <name type="scientific">Candidatus Nitronauta litoralis</name>
    <dbReference type="NCBI Taxonomy" id="2705533"/>
    <lineage>
        <taxon>Bacteria</taxon>
        <taxon>Pseudomonadati</taxon>
        <taxon>Nitrospinota/Tectimicrobiota group</taxon>
        <taxon>Nitrospinota</taxon>
        <taxon>Nitrospinia</taxon>
        <taxon>Nitrospinales</taxon>
        <taxon>Nitrospinaceae</taxon>
        <taxon>Candidatus Nitronauta</taxon>
    </lineage>
</organism>
<evidence type="ECO:0000259" key="8">
    <source>
        <dbReference type="Pfam" id="PF08281"/>
    </source>
</evidence>
<evidence type="ECO:0000256" key="2">
    <source>
        <dbReference type="ARBA" id="ARBA00023015"/>
    </source>
</evidence>
<dbReference type="Pfam" id="PF04542">
    <property type="entry name" value="Sigma70_r2"/>
    <property type="match status" value="1"/>
</dbReference>
<dbReference type="GO" id="GO:0003677">
    <property type="term" value="F:DNA binding"/>
    <property type="evidence" value="ECO:0007669"/>
    <property type="project" value="UniProtKB-KW"/>
</dbReference>
<dbReference type="InterPro" id="IPR014289">
    <property type="entry name" value="RNA_pol_sigma-24-rel"/>
</dbReference>
<dbReference type="GO" id="GO:0006352">
    <property type="term" value="P:DNA-templated transcription initiation"/>
    <property type="evidence" value="ECO:0007669"/>
    <property type="project" value="InterPro"/>
</dbReference>
<dbReference type="AlphaFoldDB" id="A0A7T0BWR7"/>
<keyword evidence="3 6" id="KW-0731">Sigma factor</keyword>
<keyword evidence="2 6" id="KW-0805">Transcription regulation</keyword>
<dbReference type="InterPro" id="IPR014284">
    <property type="entry name" value="RNA_pol_sigma-70_dom"/>
</dbReference>
<dbReference type="PROSITE" id="PS01063">
    <property type="entry name" value="SIGMA70_ECF"/>
    <property type="match status" value="1"/>
</dbReference>
<feature type="domain" description="RNA polymerase sigma factor 70 region 4 type 2" evidence="8">
    <location>
        <begin position="124"/>
        <end position="176"/>
    </location>
</feature>
<keyword evidence="5 6" id="KW-0804">Transcription</keyword>
<dbReference type="InterPro" id="IPR007627">
    <property type="entry name" value="RNA_pol_sigma70_r2"/>
</dbReference>
<dbReference type="PANTHER" id="PTHR43133:SF8">
    <property type="entry name" value="RNA POLYMERASE SIGMA FACTOR HI_1459-RELATED"/>
    <property type="match status" value="1"/>
</dbReference>
<evidence type="ECO:0000256" key="5">
    <source>
        <dbReference type="ARBA" id="ARBA00023163"/>
    </source>
</evidence>
<dbReference type="EMBL" id="CP048685">
    <property type="protein sequence ID" value="QPJ62277.1"/>
    <property type="molecule type" value="Genomic_DNA"/>
</dbReference>
<evidence type="ECO:0000256" key="3">
    <source>
        <dbReference type="ARBA" id="ARBA00023082"/>
    </source>
</evidence>
<dbReference type="SUPFAM" id="SSF88659">
    <property type="entry name" value="Sigma3 and sigma4 domains of RNA polymerase sigma factors"/>
    <property type="match status" value="1"/>
</dbReference>
<evidence type="ECO:0000256" key="4">
    <source>
        <dbReference type="ARBA" id="ARBA00023125"/>
    </source>
</evidence>
<evidence type="ECO:0000313" key="9">
    <source>
        <dbReference type="EMBL" id="QPJ62277.1"/>
    </source>
</evidence>
<dbReference type="InterPro" id="IPR013324">
    <property type="entry name" value="RNA_pol_sigma_r3/r4-like"/>
</dbReference>
<dbReference type="InterPro" id="IPR036388">
    <property type="entry name" value="WH-like_DNA-bd_sf"/>
</dbReference>
<proteinExistence type="inferred from homology"/>
<comment type="similarity">
    <text evidence="1 6">Belongs to the sigma-70 factor family. ECF subfamily.</text>
</comment>
<protein>
    <recommendedName>
        <fullName evidence="6">RNA polymerase sigma factor</fullName>
    </recommendedName>
</protein>
<dbReference type="SUPFAM" id="SSF88946">
    <property type="entry name" value="Sigma2 domain of RNA polymerase sigma factors"/>
    <property type="match status" value="1"/>
</dbReference>